<dbReference type="InterPro" id="IPR042229">
    <property type="entry name" value="Listeria/Bacterioides_rpt_sf"/>
</dbReference>
<dbReference type="Gene3D" id="2.60.40.4270">
    <property type="entry name" value="Listeria-Bacteroides repeat domain"/>
    <property type="match status" value="1"/>
</dbReference>
<comment type="caution">
    <text evidence="2">The sequence shown here is derived from an EMBL/GenBank/DDBJ whole genome shotgun (WGS) entry which is preliminary data.</text>
</comment>
<organism evidence="2 3">
    <name type="scientific">Oceanotoga teriensis</name>
    <dbReference type="NCBI Taxonomy" id="515440"/>
    <lineage>
        <taxon>Bacteria</taxon>
        <taxon>Thermotogati</taxon>
        <taxon>Thermotogota</taxon>
        <taxon>Thermotogae</taxon>
        <taxon>Petrotogales</taxon>
        <taxon>Petrotogaceae</taxon>
        <taxon>Oceanotoga</taxon>
    </lineage>
</organism>
<protein>
    <submittedName>
        <fullName evidence="2">List-Bact-rpt repeat protein</fullName>
    </submittedName>
</protein>
<reference evidence="2 3" key="1">
    <citation type="submission" date="2018-05" db="EMBL/GenBank/DDBJ databases">
        <title>Genomic Encyclopedia of Type Strains, Phase IV (KMG-IV): sequencing the most valuable type-strain genomes for metagenomic binning, comparative biology and taxonomic classification.</title>
        <authorList>
            <person name="Goeker M."/>
        </authorList>
    </citation>
    <scope>NUCLEOTIDE SEQUENCE [LARGE SCALE GENOMIC DNA]</scope>
    <source>
        <strain evidence="2 3">DSM 24906</strain>
    </source>
</reference>
<evidence type="ECO:0000313" key="3">
    <source>
        <dbReference type="Proteomes" id="UP000245921"/>
    </source>
</evidence>
<dbReference type="RefSeq" id="WP_146192166.1">
    <property type="nucleotide sequence ID" value="NZ_QGGI01000015.1"/>
</dbReference>
<dbReference type="AlphaFoldDB" id="A0AA45HI68"/>
<evidence type="ECO:0000313" key="2">
    <source>
        <dbReference type="EMBL" id="PWJ89299.1"/>
    </source>
</evidence>
<evidence type="ECO:0000256" key="1">
    <source>
        <dbReference type="ARBA" id="ARBA00004196"/>
    </source>
</evidence>
<name>A0AA45HI68_9BACT</name>
<keyword evidence="3" id="KW-1185">Reference proteome</keyword>
<proteinExistence type="predicted"/>
<gene>
    <name evidence="2" type="ORF">C7380_11525</name>
</gene>
<dbReference type="InterPro" id="IPR013378">
    <property type="entry name" value="InlB-like_B-rpt"/>
</dbReference>
<accession>A0AA45HI68</accession>
<dbReference type="Pfam" id="PF09479">
    <property type="entry name" value="Flg_new"/>
    <property type="match status" value="1"/>
</dbReference>
<dbReference type="EMBL" id="QGGI01000015">
    <property type="protein sequence ID" value="PWJ89299.1"/>
    <property type="molecule type" value="Genomic_DNA"/>
</dbReference>
<dbReference type="Proteomes" id="UP000245921">
    <property type="component" value="Unassembled WGS sequence"/>
</dbReference>
<dbReference type="GO" id="GO:0030313">
    <property type="term" value="C:cell envelope"/>
    <property type="evidence" value="ECO:0007669"/>
    <property type="project" value="UniProtKB-SubCell"/>
</dbReference>
<sequence length="179" mass="20500">MFLIALSLTLFLVSCTPDMNKESYTVTFDKNGGYVEANPKSIKIEKGQPIINLPEPPKRGRLEFDHWDSNPDGKGYNIDALTIIDKDITAYAQWALYNFSFSTFKNTGIDNIGWYPIDNYEYILIHVTTLENYKIDKINIVMDGKKYETNQEWSKIEFDDSLDTLFTLKVTASATLISN</sequence>
<comment type="subcellular location">
    <subcellularLocation>
        <location evidence="1">Cell envelope</location>
    </subcellularLocation>
</comment>